<sequence length="105" mass="11481">MSFEPDYDSYSYEDLLDVFENIDRENYPERFNKVARLLGKDISSEALADETGDVGEEKTSACSELAKAARAKCINDYFDSLSDSGSELNTGDYDAGSYSDGGSGD</sequence>
<dbReference type="KEGG" id="pphe:PP2015_2248"/>
<proteinExistence type="predicted"/>
<keyword evidence="3" id="KW-1185">Reference proteome</keyword>
<feature type="region of interest" description="Disordered" evidence="1">
    <location>
        <begin position="83"/>
        <end position="105"/>
    </location>
</feature>
<dbReference type="AlphaFoldDB" id="A0A0S2K3E3"/>
<evidence type="ECO:0000313" key="3">
    <source>
        <dbReference type="Proteomes" id="UP000061457"/>
    </source>
</evidence>
<dbReference type="EMBL" id="CP013187">
    <property type="protein sequence ID" value="ALO42745.1"/>
    <property type="molecule type" value="Genomic_DNA"/>
</dbReference>
<dbReference type="OrthoDB" id="9757559at2"/>
<evidence type="ECO:0000256" key="1">
    <source>
        <dbReference type="SAM" id="MobiDB-lite"/>
    </source>
</evidence>
<reference evidence="2 3" key="1">
    <citation type="submission" date="2015-11" db="EMBL/GenBank/DDBJ databases">
        <authorList>
            <person name="Zhang Y."/>
            <person name="Guo Z."/>
        </authorList>
    </citation>
    <scope>NUCLEOTIDE SEQUENCE [LARGE SCALE GENOMIC DNA]</scope>
    <source>
        <strain evidence="2 3">KCTC 12086</strain>
    </source>
</reference>
<evidence type="ECO:0000313" key="2">
    <source>
        <dbReference type="EMBL" id="ALO42745.1"/>
    </source>
</evidence>
<dbReference type="PATRIC" id="fig|161398.10.peg.2288"/>
<protein>
    <submittedName>
        <fullName evidence="2">Uncharacterized protein</fullName>
    </submittedName>
</protein>
<accession>A0A0S2K3E3</accession>
<name>A0A0S2K3E3_9GAMM</name>
<organism evidence="2 3">
    <name type="scientific">Pseudoalteromonas phenolica</name>
    <dbReference type="NCBI Taxonomy" id="161398"/>
    <lineage>
        <taxon>Bacteria</taxon>
        <taxon>Pseudomonadati</taxon>
        <taxon>Pseudomonadota</taxon>
        <taxon>Gammaproteobacteria</taxon>
        <taxon>Alteromonadales</taxon>
        <taxon>Pseudoalteromonadaceae</taxon>
        <taxon>Pseudoalteromonas</taxon>
    </lineage>
</organism>
<gene>
    <name evidence="2" type="ORF">PP2015_2248</name>
</gene>
<dbReference type="RefSeq" id="WP_058030451.1">
    <property type="nucleotide sequence ID" value="NZ_CP013187.1"/>
</dbReference>
<dbReference type="Proteomes" id="UP000061457">
    <property type="component" value="Chromosome I"/>
</dbReference>
<dbReference type="STRING" id="161398.PP2015_2248"/>